<dbReference type="Proteomes" id="UP001280629">
    <property type="component" value="Unassembled WGS sequence"/>
</dbReference>
<keyword evidence="3" id="KW-0328">Glycosyltransferase</keyword>
<evidence type="ECO:0000313" key="4">
    <source>
        <dbReference type="Proteomes" id="UP001280629"/>
    </source>
</evidence>
<dbReference type="Gene3D" id="3.40.50.2000">
    <property type="entry name" value="Glycogen Phosphorylase B"/>
    <property type="match status" value="2"/>
</dbReference>
<evidence type="ECO:0000313" key="3">
    <source>
        <dbReference type="EMBL" id="MDW0110651.1"/>
    </source>
</evidence>
<dbReference type="PANTHER" id="PTHR45947">
    <property type="entry name" value="SULFOQUINOVOSYL TRANSFERASE SQD2"/>
    <property type="match status" value="1"/>
</dbReference>
<keyword evidence="3" id="KW-0808">Transferase</keyword>
<dbReference type="SUPFAM" id="SSF53756">
    <property type="entry name" value="UDP-Glycosyltransferase/glycogen phosphorylase"/>
    <property type="match status" value="1"/>
</dbReference>
<proteinExistence type="predicted"/>
<dbReference type="InterPro" id="IPR001296">
    <property type="entry name" value="Glyco_trans_1"/>
</dbReference>
<keyword evidence="4" id="KW-1185">Reference proteome</keyword>
<name>A0ABU4G1A5_9BACL</name>
<organism evidence="3 4">
    <name type="scientific">Sporosarcina aquimarina</name>
    <dbReference type="NCBI Taxonomy" id="114975"/>
    <lineage>
        <taxon>Bacteria</taxon>
        <taxon>Bacillati</taxon>
        <taxon>Bacillota</taxon>
        <taxon>Bacilli</taxon>
        <taxon>Bacillales</taxon>
        <taxon>Caryophanaceae</taxon>
        <taxon>Sporosarcina</taxon>
    </lineage>
</organism>
<evidence type="ECO:0000259" key="1">
    <source>
        <dbReference type="Pfam" id="PF00534"/>
    </source>
</evidence>
<dbReference type="GO" id="GO:0016757">
    <property type="term" value="F:glycosyltransferase activity"/>
    <property type="evidence" value="ECO:0007669"/>
    <property type="project" value="UniProtKB-KW"/>
</dbReference>
<dbReference type="PANTHER" id="PTHR45947:SF3">
    <property type="entry name" value="SULFOQUINOVOSYL TRANSFERASE SQD2"/>
    <property type="match status" value="1"/>
</dbReference>
<accession>A0ABU4G1A5</accession>
<dbReference type="RefSeq" id="WP_317936208.1">
    <property type="nucleotide sequence ID" value="NZ_JAUBDH010000006.1"/>
</dbReference>
<reference evidence="3 4" key="1">
    <citation type="submission" date="2023-06" db="EMBL/GenBank/DDBJ databases">
        <title>Sporosarcina sp. nov., isolated from Korean traditional fermented seafood 'Jeotgal'.</title>
        <authorList>
            <person name="Yang A.-I."/>
            <person name="Shin N.-R."/>
        </authorList>
    </citation>
    <scope>NUCLEOTIDE SEQUENCE [LARGE SCALE GENOMIC DNA]</scope>
    <source>
        <strain evidence="3 4">KCTC3840</strain>
    </source>
</reference>
<dbReference type="InterPro" id="IPR050194">
    <property type="entry name" value="Glycosyltransferase_grp1"/>
</dbReference>
<feature type="domain" description="Glycosyltransferase subfamily 4-like N-terminal" evidence="2">
    <location>
        <begin position="24"/>
        <end position="191"/>
    </location>
</feature>
<dbReference type="Pfam" id="PF13579">
    <property type="entry name" value="Glyco_trans_4_4"/>
    <property type="match status" value="1"/>
</dbReference>
<comment type="caution">
    <text evidence="3">The sequence shown here is derived from an EMBL/GenBank/DDBJ whole genome shotgun (WGS) entry which is preliminary data.</text>
</comment>
<feature type="domain" description="Glycosyl transferase family 1" evidence="1">
    <location>
        <begin position="197"/>
        <end position="372"/>
    </location>
</feature>
<dbReference type="Pfam" id="PF00534">
    <property type="entry name" value="Glycos_transf_1"/>
    <property type="match status" value="1"/>
</dbReference>
<dbReference type="EC" id="2.4.-.-" evidence="3"/>
<evidence type="ECO:0000259" key="2">
    <source>
        <dbReference type="Pfam" id="PF13579"/>
    </source>
</evidence>
<dbReference type="EMBL" id="JAUBDH010000006">
    <property type="protein sequence ID" value="MDW0110651.1"/>
    <property type="molecule type" value="Genomic_DNA"/>
</dbReference>
<protein>
    <submittedName>
        <fullName evidence="3">Glycosyltransferase</fullName>
        <ecNumber evidence="3">2.4.-.-</ecNumber>
    </submittedName>
</protein>
<sequence>MSKRILFISDHGDPLAPLGTAQAGGQNNYVKHLALSLDNREHSIDIFTHWSNPLTPQIEHFGTNCRVIRVAAGRKEYVAKTDMYSILPAFLKEMQHLEDLSKYDVMHTHYWLSGLLGSQISSRYSVPWIHTSHSLGIAKQQATGVTEPRRLKAEQMILASADTVIATTKTEAALIKATVKNPSPIRIIPIGVDEVFKPDAAIARNPFTFTYAGRLEETKGIYTLIRAFKLLQYSGLVSSPLKLQIIGGEKSQVDASTGKAVSDKLKAATSGIENQIEFLGSRPPHELARLFRSSTAVIVPSYYESFGMVAAEAQACGTAVIASKVGGLGDIVLHRETGLQVEPSNIKELASSMGLLANRFDIAENLGEQAAKFAQEHFKWKAIAKKMEKLYERIGYEVNNTPVSN</sequence>
<dbReference type="InterPro" id="IPR028098">
    <property type="entry name" value="Glyco_trans_4-like_N"/>
</dbReference>
<gene>
    <name evidence="3" type="ORF">QT716_11445</name>
</gene>